<evidence type="ECO:0008006" key="3">
    <source>
        <dbReference type="Google" id="ProtNLM"/>
    </source>
</evidence>
<reference evidence="1 2" key="1">
    <citation type="submission" date="2006-03" db="EMBL/GenBank/DDBJ databases">
        <title>Complete sequence of Methylobacillus flagellatus KT.</title>
        <authorList>
            <consortium name="US DOE Joint Genome Institute"/>
            <person name="Copeland A."/>
            <person name="Lucas S."/>
            <person name="Lapidus A."/>
            <person name="Barry K."/>
            <person name="Detter J.C."/>
            <person name="Glavina del Rio T."/>
            <person name="Hammon N."/>
            <person name="Israni S."/>
            <person name="Dalin E."/>
            <person name="Tice H."/>
            <person name="Pitluck S."/>
            <person name="Brettin T."/>
            <person name="Bruce D."/>
            <person name="Han C."/>
            <person name="Tapia R."/>
            <person name="Saunders E."/>
            <person name="Gilna P."/>
            <person name="Schmutz J."/>
            <person name="Larimer F."/>
            <person name="Land M."/>
            <person name="Kyrpides N."/>
            <person name="Anderson I."/>
            <person name="Richardson P."/>
        </authorList>
    </citation>
    <scope>NUCLEOTIDE SEQUENCE [LARGE SCALE GENOMIC DNA]</scope>
    <source>
        <strain evidence="2">KT / ATCC 51484 / DSM 6875</strain>
    </source>
</reference>
<dbReference type="STRING" id="265072.Mfla_0657"/>
<dbReference type="eggNOG" id="COG3146">
    <property type="taxonomic scope" value="Bacteria"/>
</dbReference>
<dbReference type="SUPFAM" id="SSF55729">
    <property type="entry name" value="Acyl-CoA N-acyltransferases (Nat)"/>
    <property type="match status" value="1"/>
</dbReference>
<dbReference type="OrthoDB" id="9776898at2"/>
<dbReference type="PANTHER" id="PTHR47017">
    <property type="entry name" value="ACYL-COA"/>
    <property type="match status" value="1"/>
</dbReference>
<proteinExistence type="predicted"/>
<name>Q1H3L0_METFK</name>
<dbReference type="Pfam" id="PF04339">
    <property type="entry name" value="FemAB_like"/>
    <property type="match status" value="1"/>
</dbReference>
<keyword evidence="2" id="KW-1185">Reference proteome</keyword>
<dbReference type="PANTHER" id="PTHR47017:SF1">
    <property type="entry name" value="ACYL-COA"/>
    <property type="match status" value="1"/>
</dbReference>
<dbReference type="EMBL" id="CP000284">
    <property type="protein sequence ID" value="ABE48927.1"/>
    <property type="molecule type" value="Genomic_DNA"/>
</dbReference>
<dbReference type="InterPro" id="IPR007434">
    <property type="entry name" value="FemAB-like"/>
</dbReference>
<dbReference type="KEGG" id="mfa:Mfla_0657"/>
<dbReference type="HOGENOM" id="CLU_036032_1_0_4"/>
<dbReference type="InterPro" id="IPR016181">
    <property type="entry name" value="Acyl_CoA_acyltransferase"/>
</dbReference>
<protein>
    <recommendedName>
        <fullName evidence="3">BioF2-like acetyltransferase domain-containing protein</fullName>
    </recommendedName>
</protein>
<dbReference type="DNASU" id="4000724"/>
<dbReference type="Gene3D" id="3.40.630.30">
    <property type="match status" value="1"/>
</dbReference>
<accession>Q1H3L0</accession>
<sequence>MEIGIAASVSELDGVQWDALSDGSPLLSHAFLSALEHSGSVGEGTGWQPMPLTVRRDGKLIGAVPLYLKHHSYGEYVFDWSWAGAYTQHGGEYYPKLVAAVPFTPITGSRLLSHDPMLQAHMAEVLRDTVQRLQLSSAHVLFPDEQSAEVLSGQGWLRRQGVQFRWHNQGFASFDEFLMTLTHDKRKKIRQERRKVDAAGVICRRLLGAEIGEREWDFFYKCYVNTYLEHRSSPYLTQAFFHELGERLPGNVMLVLAERDGRRIGAALNLYDTDCLYGRYWGALAYVPNLHFELCYYQAQLFCIERGIRFFEGGAQGEHKLARGFVARETCSFHHIAHPDFEAAIRHFVSREAVGVSHYQQELDERAPYRKPG</sequence>
<dbReference type="RefSeq" id="WP_011479024.1">
    <property type="nucleotide sequence ID" value="NC_007947.1"/>
</dbReference>
<evidence type="ECO:0000313" key="1">
    <source>
        <dbReference type="EMBL" id="ABE48927.1"/>
    </source>
</evidence>
<organism evidence="1 2">
    <name type="scientific">Methylobacillus flagellatus (strain ATCC 51484 / DSM 6875 / VKM B-1610 / KT)</name>
    <dbReference type="NCBI Taxonomy" id="265072"/>
    <lineage>
        <taxon>Bacteria</taxon>
        <taxon>Pseudomonadati</taxon>
        <taxon>Pseudomonadota</taxon>
        <taxon>Betaproteobacteria</taxon>
        <taxon>Nitrosomonadales</taxon>
        <taxon>Methylophilaceae</taxon>
        <taxon>Methylobacillus</taxon>
    </lineage>
</organism>
<dbReference type="AlphaFoldDB" id="Q1H3L0"/>
<evidence type="ECO:0000313" key="2">
    <source>
        <dbReference type="Proteomes" id="UP000002440"/>
    </source>
</evidence>
<gene>
    <name evidence="1" type="ordered locus">Mfla_0657</name>
</gene>
<dbReference type="Proteomes" id="UP000002440">
    <property type="component" value="Chromosome"/>
</dbReference>